<organism evidence="9 10">
    <name type="scientific">Sulfitobacter marinus</name>
    <dbReference type="NCBI Taxonomy" id="394264"/>
    <lineage>
        <taxon>Bacteria</taxon>
        <taxon>Pseudomonadati</taxon>
        <taxon>Pseudomonadota</taxon>
        <taxon>Alphaproteobacteria</taxon>
        <taxon>Rhodobacterales</taxon>
        <taxon>Roseobacteraceae</taxon>
        <taxon>Sulfitobacter</taxon>
    </lineage>
</organism>
<reference evidence="10" key="1">
    <citation type="submission" date="2016-10" db="EMBL/GenBank/DDBJ databases">
        <authorList>
            <person name="Varghese N."/>
            <person name="Submissions S."/>
        </authorList>
    </citation>
    <scope>NUCLEOTIDE SEQUENCE [LARGE SCALE GENOMIC DNA]</scope>
    <source>
        <strain evidence="10">DSM 23422</strain>
    </source>
</reference>
<evidence type="ECO:0000256" key="7">
    <source>
        <dbReference type="SAM" id="Phobius"/>
    </source>
</evidence>
<keyword evidence="2" id="KW-1003">Cell membrane</keyword>
<dbReference type="GO" id="GO:0005886">
    <property type="term" value="C:plasma membrane"/>
    <property type="evidence" value="ECO:0007669"/>
    <property type="project" value="UniProtKB-SubCell"/>
</dbReference>
<keyword evidence="9" id="KW-0808">Transferase</keyword>
<dbReference type="GO" id="GO:0055091">
    <property type="term" value="P:phospholipid homeostasis"/>
    <property type="evidence" value="ECO:0007669"/>
    <property type="project" value="TreeGrafter"/>
</dbReference>
<keyword evidence="5 7" id="KW-0472">Membrane</keyword>
<evidence type="ECO:0000256" key="2">
    <source>
        <dbReference type="ARBA" id="ARBA00022475"/>
    </source>
</evidence>
<proteinExistence type="predicted"/>
<keyword evidence="3 7" id="KW-0812">Transmembrane</keyword>
<dbReference type="RefSeq" id="WP_093915155.1">
    <property type="nucleotide sequence ID" value="NZ_FPAJ01000001.1"/>
</dbReference>
<dbReference type="PANTHER" id="PTHR34697:SF2">
    <property type="entry name" value="PHOSPHATIDYLGLYCEROL LYSYLTRANSFERASE"/>
    <property type="match status" value="1"/>
</dbReference>
<feature type="region of interest" description="Disordered" evidence="6">
    <location>
        <begin position="595"/>
        <end position="620"/>
    </location>
</feature>
<dbReference type="SUPFAM" id="SSF55729">
    <property type="entry name" value="Acyl-CoA N-acyltransferases (Nat)"/>
    <property type="match status" value="1"/>
</dbReference>
<dbReference type="Proteomes" id="UP000199239">
    <property type="component" value="Unassembled WGS sequence"/>
</dbReference>
<keyword evidence="10" id="KW-1185">Reference proteome</keyword>
<dbReference type="InterPro" id="IPR051211">
    <property type="entry name" value="PG_lysyltransferase"/>
</dbReference>
<feature type="transmembrane region" description="Helical" evidence="7">
    <location>
        <begin position="12"/>
        <end position="31"/>
    </location>
</feature>
<comment type="subcellular location">
    <subcellularLocation>
        <location evidence="1">Cell membrane</location>
        <topology evidence="1">Multi-pass membrane protein</topology>
    </subcellularLocation>
</comment>
<sequence length="620" mass="66319">MIKWLLSGQGARAAQLAVSVAIGAVCLWVLTGQLSAGFWRDVTAELRGLDPLSVVLAACCTGLSFLALGRYDAVAHRHLGTGTPTLQACGAGTIAIALAQTLGLGVLTGALARWRMLPDISMAMALRLSVFVCLTFMVALLVVAAVACLIFPAPAFMFWPSVIVVTTLPAAVTGLYLCPVISLGRFKFRLPSLRALASILLWTVIDLLAAATALYLLIPGGEISFTVVLPLFLIALGSALLSGTPGGVGPFELVFFAALPGGDAVPVLTGIIAFRAIYYAVPALIAMALMLKPYTRSHETKSHAIGDISTAPRAEVGVIRQNGGFIADHSALWPCSQTLCALFDPLTGDAQDPIATVSTQARDRNLIPALYKCSARTALPARQKGWFVSHVADEAVVNPIKFATTTAPFRSLRRKLRAADKAQIIISQPAHLPLPDMARIDHRWQQTRGGARGGTMGIFAPEYVAHQQVYLAHHKGRLVAFASFHRTSREWCLDLMRQDPDAPDGTMHTLVHAAIRDAASQGIARLSLAAVPACPDPSSALMVKLSQIVVRKMGGPGLRQFKSNFRPNWQPLYAAAPNRALLTLALVDIARAVHRPGRPPNDSQSHYDDENYEVAPRLAS</sequence>
<dbReference type="AlphaFoldDB" id="A0A1I6QVM6"/>
<feature type="transmembrane region" description="Helical" evidence="7">
    <location>
        <begin position="52"/>
        <end position="71"/>
    </location>
</feature>
<evidence type="ECO:0000313" key="9">
    <source>
        <dbReference type="EMBL" id="SFS56489.1"/>
    </source>
</evidence>
<evidence type="ECO:0000313" key="10">
    <source>
        <dbReference type="Proteomes" id="UP000199239"/>
    </source>
</evidence>
<dbReference type="EMBL" id="FPAJ01000001">
    <property type="protein sequence ID" value="SFS56489.1"/>
    <property type="molecule type" value="Genomic_DNA"/>
</dbReference>
<dbReference type="STRING" id="394264.SAMN04488040_0981"/>
<accession>A0A1I6QVM6</accession>
<feature type="transmembrane region" description="Helical" evidence="7">
    <location>
        <begin position="124"/>
        <end position="152"/>
    </location>
</feature>
<name>A0A1I6QVM6_9RHOB</name>
<dbReference type="InterPro" id="IPR024320">
    <property type="entry name" value="LPG_synthase_C"/>
</dbReference>
<evidence type="ECO:0000256" key="3">
    <source>
        <dbReference type="ARBA" id="ARBA00022692"/>
    </source>
</evidence>
<feature type="transmembrane region" description="Helical" evidence="7">
    <location>
        <begin position="195"/>
        <end position="217"/>
    </location>
</feature>
<keyword evidence="4 7" id="KW-1133">Transmembrane helix</keyword>
<gene>
    <name evidence="9" type="ORF">SAMN04488040_0981</name>
</gene>
<feature type="transmembrane region" description="Helical" evidence="7">
    <location>
        <begin position="158"/>
        <end position="183"/>
    </location>
</feature>
<evidence type="ECO:0000256" key="6">
    <source>
        <dbReference type="SAM" id="MobiDB-lite"/>
    </source>
</evidence>
<protein>
    <submittedName>
        <fullName evidence="9">Phosphatidylglycerol lysyltransferase</fullName>
    </submittedName>
</protein>
<dbReference type="OrthoDB" id="145485at2"/>
<evidence type="ECO:0000256" key="5">
    <source>
        <dbReference type="ARBA" id="ARBA00023136"/>
    </source>
</evidence>
<evidence type="ECO:0000259" key="8">
    <source>
        <dbReference type="Pfam" id="PF09924"/>
    </source>
</evidence>
<feature type="transmembrane region" description="Helical" evidence="7">
    <location>
        <begin position="277"/>
        <end position="294"/>
    </location>
</feature>
<dbReference type="InterPro" id="IPR016181">
    <property type="entry name" value="Acyl_CoA_acyltransferase"/>
</dbReference>
<evidence type="ECO:0000256" key="4">
    <source>
        <dbReference type="ARBA" id="ARBA00022989"/>
    </source>
</evidence>
<feature type="domain" description="Phosphatidylglycerol lysyltransferase C-terminal" evidence="8">
    <location>
        <begin position="337"/>
        <end position="575"/>
    </location>
</feature>
<dbReference type="PANTHER" id="PTHR34697">
    <property type="entry name" value="PHOSPHATIDYLGLYCEROL LYSYLTRANSFERASE"/>
    <property type="match status" value="1"/>
</dbReference>
<dbReference type="GO" id="GO:0016755">
    <property type="term" value="F:aminoacyltransferase activity"/>
    <property type="evidence" value="ECO:0007669"/>
    <property type="project" value="TreeGrafter"/>
</dbReference>
<evidence type="ECO:0000256" key="1">
    <source>
        <dbReference type="ARBA" id="ARBA00004651"/>
    </source>
</evidence>
<dbReference type="Pfam" id="PF09924">
    <property type="entry name" value="LPG_synthase_C"/>
    <property type="match status" value="1"/>
</dbReference>
<feature type="transmembrane region" description="Helical" evidence="7">
    <location>
        <begin position="91"/>
        <end position="112"/>
    </location>
</feature>